<gene>
    <name evidence="3" type="ORF">PVAP13_3NG047390</name>
</gene>
<dbReference type="SUPFAM" id="SSF49899">
    <property type="entry name" value="Concanavalin A-like lectins/glucanases"/>
    <property type="match status" value="1"/>
</dbReference>
<dbReference type="InterPro" id="IPR013320">
    <property type="entry name" value="ConA-like_dom_sf"/>
</dbReference>
<keyword evidence="4" id="KW-1185">Reference proteome</keyword>
<dbReference type="AlphaFoldDB" id="A0A8T0U5R3"/>
<dbReference type="GO" id="GO:0016798">
    <property type="term" value="F:hydrolase activity, acting on glycosyl bonds"/>
    <property type="evidence" value="ECO:0007669"/>
    <property type="project" value="UniProtKB-KW"/>
</dbReference>
<evidence type="ECO:0000256" key="1">
    <source>
        <dbReference type="ARBA" id="ARBA00022801"/>
    </source>
</evidence>
<reference evidence="3" key="1">
    <citation type="submission" date="2020-05" db="EMBL/GenBank/DDBJ databases">
        <title>WGS assembly of Panicum virgatum.</title>
        <authorList>
            <person name="Lovell J.T."/>
            <person name="Jenkins J."/>
            <person name="Shu S."/>
            <person name="Juenger T.E."/>
            <person name="Schmutz J."/>
        </authorList>
    </citation>
    <scope>NUCLEOTIDE SEQUENCE</scope>
    <source>
        <strain evidence="3">AP13</strain>
    </source>
</reference>
<dbReference type="Gene3D" id="2.60.120.560">
    <property type="entry name" value="Exo-inulinase, domain 1"/>
    <property type="match status" value="1"/>
</dbReference>
<evidence type="ECO:0000313" key="3">
    <source>
        <dbReference type="EMBL" id="KAG2615629.1"/>
    </source>
</evidence>
<dbReference type="Proteomes" id="UP000823388">
    <property type="component" value="Chromosome 3N"/>
</dbReference>
<proteinExistence type="predicted"/>
<evidence type="ECO:0000313" key="4">
    <source>
        <dbReference type="Proteomes" id="UP000823388"/>
    </source>
</evidence>
<evidence type="ECO:0000256" key="2">
    <source>
        <dbReference type="ARBA" id="ARBA00023295"/>
    </source>
</evidence>
<name>A0A8T0U5R3_PANVG</name>
<keyword evidence="2" id="KW-0326">Glycosidase</keyword>
<dbReference type="InterPro" id="IPR050551">
    <property type="entry name" value="Fructan_Metab_Enzymes"/>
</dbReference>
<protein>
    <submittedName>
        <fullName evidence="3">Uncharacterized protein</fullName>
    </submittedName>
</protein>
<keyword evidence="1" id="KW-0378">Hydrolase</keyword>
<dbReference type="InterPro" id="IPR023296">
    <property type="entry name" value="Glyco_hydro_beta-prop_sf"/>
</dbReference>
<accession>A0A8T0U5R3</accession>
<dbReference type="Gene3D" id="2.115.10.20">
    <property type="entry name" value="Glycosyl hydrolase domain, family 43"/>
    <property type="match status" value="1"/>
</dbReference>
<dbReference type="EMBL" id="CM029042">
    <property type="protein sequence ID" value="KAG2615629.1"/>
    <property type="molecule type" value="Genomic_DNA"/>
</dbReference>
<sequence length="199" mass="21528">MDSRSDDVAKGWTGIQSFPRALWLDTDGKQLVQWLVVEIETLRRKQVTLLGAVVGSGGLHEIAGVETLQADVEVVFEIANLKEAEPLDPKWLQDPLKLCAEKGAAVQGGVGPFGLIVMASGDMREQTTIFFRVFKHDDACKVPMCTDLTRTLSQGSANSCNCKLGGVVCKVHMSCAPTCGHNNQCHCAADRLALVIMTE</sequence>
<organism evidence="3 4">
    <name type="scientific">Panicum virgatum</name>
    <name type="common">Blackwell switchgrass</name>
    <dbReference type="NCBI Taxonomy" id="38727"/>
    <lineage>
        <taxon>Eukaryota</taxon>
        <taxon>Viridiplantae</taxon>
        <taxon>Streptophyta</taxon>
        <taxon>Embryophyta</taxon>
        <taxon>Tracheophyta</taxon>
        <taxon>Spermatophyta</taxon>
        <taxon>Magnoliopsida</taxon>
        <taxon>Liliopsida</taxon>
        <taxon>Poales</taxon>
        <taxon>Poaceae</taxon>
        <taxon>PACMAD clade</taxon>
        <taxon>Panicoideae</taxon>
        <taxon>Panicodae</taxon>
        <taxon>Paniceae</taxon>
        <taxon>Panicinae</taxon>
        <taxon>Panicum</taxon>
        <taxon>Panicum sect. Hiantes</taxon>
    </lineage>
</organism>
<comment type="caution">
    <text evidence="3">The sequence shown here is derived from an EMBL/GenBank/DDBJ whole genome shotgun (WGS) entry which is preliminary data.</text>
</comment>
<dbReference type="PANTHER" id="PTHR31953">
    <property type="entry name" value="BETA-FRUCTOFURANOSIDASE, INSOLUBLE ISOENZYME CWINV1-RELATED"/>
    <property type="match status" value="1"/>
</dbReference>